<feature type="compositionally biased region" description="Basic and acidic residues" evidence="2">
    <location>
        <begin position="886"/>
        <end position="903"/>
    </location>
</feature>
<dbReference type="SUPFAM" id="SSF48403">
    <property type="entry name" value="Ankyrin repeat"/>
    <property type="match status" value="1"/>
</dbReference>
<feature type="compositionally biased region" description="Basic residues" evidence="2">
    <location>
        <begin position="1"/>
        <end position="13"/>
    </location>
</feature>
<sequence>MKKFFKNIRKKSPARSGPPPGGSPVLGASRGSTASLVIGYDVREKELGKLHKAAWIGDLAKVQQLAKKDPSPLDKENRTPLHLACAQGHERIVQELLEWKAKTNIGDADSRTPLMKAVECRHENCVELLLRDRVELNSVDSAGNTSLHIAANDGSTKIVKMLCAAGANMTIKNKEGLTPLHVAVKEKHEDVCRVILSNRGQVDIEDNNLRTPLMYACQDGSITLVKLLLDSGASTEHRDAKGWSADDCAVIQGHHTCSQLISDHNHRQQRGSTASTPRSTAGSRSATPRGPSPFAMPPTPRGGDKDSASFGLPVADAGGDESGDETLSKASAKGAGSDSWGDDTDVSLAEDRKGKGDGAKINLAKLVGHLPSESDDGGGGWNKGQAPLKQIPAIGDFCRGKLVGCSRFSSDPRRSAVRVSFKGDKELSEVHDITATESEAESDHYYSTIPTEPAKSPAAGSGYIPSAAGSGTTSLQLSPEKQREFMEDLGLGDVDDISEVSEASDAKPARPTEAPPPPPPHSDSEWDSTVKSDLQTTPRPGILKKWNKGEDASDWDSTVAEETPAPPLPSSPQPKLAKVSEWEDDVERIVVPTPAGQIPKEVEVMMRRQQAEAQDTDEDDSSSQHNDVKAVGASDLLSVTIEQSAKEYLGNDSLDTTPQGDALDKPSQDSEWDSTVEAVTPRAAEPVTREQVAKQESDWDSTAEAVTPRAGAGGSQSGPQKPSDDIILSDEDDLEAAVAPSAFAPPIRTGPPPVSAKPTVASSPKVTLAPAKPMAGGMAPDDEDEDEESGWDSDGDMLPSDAAPPLPVDAKQQQKQQQEGLSDTDDEMEKTETISEWEVERKQAKEYRGHVQDEGDDDITDLTEAGRIQPFIPQLQQQMEQEAMGDDDKASSEDDSLAHEEYGKPVPSPTHQMTRPSEEVDSCQHNSSNMASTTVSPAQDIQVSQPG</sequence>
<feature type="compositionally biased region" description="Polar residues" evidence="2">
    <location>
        <begin position="469"/>
        <end position="479"/>
    </location>
</feature>
<feature type="repeat" description="ANK" evidence="1">
    <location>
        <begin position="208"/>
        <end position="240"/>
    </location>
</feature>
<feature type="compositionally biased region" description="Acidic residues" evidence="2">
    <location>
        <begin position="780"/>
        <end position="795"/>
    </location>
</feature>
<keyword evidence="4" id="KW-1185">Reference proteome</keyword>
<dbReference type="InterPro" id="IPR036770">
    <property type="entry name" value="Ankyrin_rpt-contain_sf"/>
</dbReference>
<accession>A0ABD0LXB6</accession>
<proteinExistence type="predicted"/>
<dbReference type="AlphaFoldDB" id="A0ABD0LXB6"/>
<dbReference type="Gene3D" id="1.25.40.20">
    <property type="entry name" value="Ankyrin repeat-containing domain"/>
    <property type="match status" value="2"/>
</dbReference>
<feature type="region of interest" description="Disordered" evidence="2">
    <location>
        <begin position="1"/>
        <end position="28"/>
    </location>
</feature>
<feature type="compositionally biased region" description="Polar residues" evidence="2">
    <location>
        <begin position="923"/>
        <end position="947"/>
    </location>
</feature>
<feature type="region of interest" description="Disordered" evidence="2">
    <location>
        <begin position="263"/>
        <end position="356"/>
    </location>
</feature>
<dbReference type="PANTHER" id="PTHR24147:SF53">
    <property type="entry name" value="ANKYRIN REPEAT DOMAIN 26"/>
    <property type="match status" value="1"/>
</dbReference>
<gene>
    <name evidence="3" type="ORF">BaRGS_00005146</name>
</gene>
<evidence type="ECO:0000256" key="2">
    <source>
        <dbReference type="SAM" id="MobiDB-lite"/>
    </source>
</evidence>
<dbReference type="PANTHER" id="PTHR24147">
    <property type="entry name" value="ANKYRIN REPEAT DOMAIN 36-RELATED"/>
    <property type="match status" value="1"/>
</dbReference>
<comment type="caution">
    <text evidence="3">The sequence shown here is derived from an EMBL/GenBank/DDBJ whole genome shotgun (WGS) entry which is preliminary data.</text>
</comment>
<keyword evidence="1" id="KW-0040">ANK repeat</keyword>
<feature type="region of interest" description="Disordered" evidence="2">
    <location>
        <begin position="648"/>
        <end position="947"/>
    </location>
</feature>
<dbReference type="PROSITE" id="PS50088">
    <property type="entry name" value="ANK_REPEAT"/>
    <property type="match status" value="5"/>
</dbReference>
<feature type="compositionally biased region" description="Low complexity" evidence="2">
    <location>
        <begin position="769"/>
        <end position="779"/>
    </location>
</feature>
<name>A0ABD0LXB6_9CAEN</name>
<evidence type="ECO:0000256" key="1">
    <source>
        <dbReference type="PROSITE-ProRule" id="PRU00023"/>
    </source>
</evidence>
<protein>
    <recommendedName>
        <fullName evidence="5">Ankyrin</fullName>
    </recommendedName>
</protein>
<feature type="compositionally biased region" description="Low complexity" evidence="2">
    <location>
        <begin position="328"/>
        <end position="339"/>
    </location>
</feature>
<reference evidence="3 4" key="1">
    <citation type="journal article" date="2023" name="Sci. Data">
        <title>Genome assembly of the Korean intertidal mud-creeper Batillaria attramentaria.</title>
        <authorList>
            <person name="Patra A.K."/>
            <person name="Ho P.T."/>
            <person name="Jun S."/>
            <person name="Lee S.J."/>
            <person name="Kim Y."/>
            <person name="Won Y.J."/>
        </authorList>
    </citation>
    <scope>NUCLEOTIDE SEQUENCE [LARGE SCALE GENOMIC DNA]</scope>
    <source>
        <strain evidence="3">Wonlab-2016</strain>
    </source>
</reference>
<evidence type="ECO:0000313" key="4">
    <source>
        <dbReference type="Proteomes" id="UP001519460"/>
    </source>
</evidence>
<dbReference type="PRINTS" id="PR01415">
    <property type="entry name" value="ANKYRIN"/>
</dbReference>
<feature type="compositionally biased region" description="Polar residues" evidence="2">
    <location>
        <begin position="270"/>
        <end position="286"/>
    </location>
</feature>
<evidence type="ECO:0000313" key="3">
    <source>
        <dbReference type="EMBL" id="KAK7503607.1"/>
    </source>
</evidence>
<dbReference type="EMBL" id="JACVVK020000019">
    <property type="protein sequence ID" value="KAK7503607.1"/>
    <property type="molecule type" value="Genomic_DNA"/>
</dbReference>
<organism evidence="3 4">
    <name type="scientific">Batillaria attramentaria</name>
    <dbReference type="NCBI Taxonomy" id="370345"/>
    <lineage>
        <taxon>Eukaryota</taxon>
        <taxon>Metazoa</taxon>
        <taxon>Spiralia</taxon>
        <taxon>Lophotrochozoa</taxon>
        <taxon>Mollusca</taxon>
        <taxon>Gastropoda</taxon>
        <taxon>Caenogastropoda</taxon>
        <taxon>Sorbeoconcha</taxon>
        <taxon>Cerithioidea</taxon>
        <taxon>Batillariidae</taxon>
        <taxon>Batillaria</taxon>
    </lineage>
</organism>
<feature type="compositionally biased region" description="Basic and acidic residues" evidence="2">
    <location>
        <begin position="687"/>
        <end position="697"/>
    </location>
</feature>
<dbReference type="InterPro" id="IPR002110">
    <property type="entry name" value="Ankyrin_rpt"/>
</dbReference>
<feature type="compositionally biased region" description="Pro residues" evidence="2">
    <location>
        <begin position="290"/>
        <end position="300"/>
    </location>
</feature>
<feature type="compositionally biased region" description="Basic and acidic residues" evidence="2">
    <location>
        <begin position="421"/>
        <end position="434"/>
    </location>
</feature>
<dbReference type="Pfam" id="PF00023">
    <property type="entry name" value="Ank"/>
    <property type="match status" value="1"/>
</dbReference>
<feature type="compositionally biased region" description="Basic and acidic residues" evidence="2">
    <location>
        <begin position="600"/>
        <end position="610"/>
    </location>
</feature>
<dbReference type="Proteomes" id="UP001519460">
    <property type="component" value="Unassembled WGS sequence"/>
</dbReference>
<evidence type="ECO:0008006" key="5">
    <source>
        <dbReference type="Google" id="ProtNLM"/>
    </source>
</evidence>
<dbReference type="SMART" id="SM00248">
    <property type="entry name" value="ANK"/>
    <property type="match status" value="5"/>
</dbReference>
<feature type="repeat" description="ANK" evidence="1">
    <location>
        <begin position="109"/>
        <end position="141"/>
    </location>
</feature>
<feature type="repeat" description="ANK" evidence="1">
    <location>
        <begin position="142"/>
        <end position="174"/>
    </location>
</feature>
<dbReference type="Pfam" id="PF12796">
    <property type="entry name" value="Ank_2"/>
    <property type="match status" value="2"/>
</dbReference>
<feature type="repeat" description="ANK" evidence="1">
    <location>
        <begin position="175"/>
        <end position="207"/>
    </location>
</feature>
<dbReference type="InterPro" id="IPR050657">
    <property type="entry name" value="Ankyrin_repeat_domain"/>
</dbReference>
<feature type="region of interest" description="Disordered" evidence="2">
    <location>
        <begin position="409"/>
        <end position="631"/>
    </location>
</feature>
<dbReference type="PROSITE" id="PS50297">
    <property type="entry name" value="ANK_REP_REGION"/>
    <property type="match status" value="4"/>
</dbReference>
<feature type="repeat" description="ANK" evidence="1">
    <location>
        <begin position="76"/>
        <end position="108"/>
    </location>
</feature>
<feature type="compositionally biased region" description="Basic and acidic residues" evidence="2">
    <location>
        <begin position="830"/>
        <end position="853"/>
    </location>
</feature>